<dbReference type="GO" id="GO:0045271">
    <property type="term" value="C:respiratory chain complex I"/>
    <property type="evidence" value="ECO:0007669"/>
    <property type="project" value="UniProtKB-UniRule"/>
</dbReference>
<evidence type="ECO:0000256" key="4">
    <source>
        <dbReference type="ARBA" id="ARBA00022660"/>
    </source>
</evidence>
<dbReference type="InterPro" id="IPR009346">
    <property type="entry name" value="GRIM-19"/>
</dbReference>
<evidence type="ECO:0000256" key="9">
    <source>
        <dbReference type="ARBA" id="ARBA00023128"/>
    </source>
</evidence>
<feature type="transmembrane region" description="Helical" evidence="11">
    <location>
        <begin position="38"/>
        <end position="56"/>
    </location>
</feature>
<evidence type="ECO:0000256" key="1">
    <source>
        <dbReference type="ARBA" id="ARBA00004298"/>
    </source>
</evidence>
<keyword evidence="10 11" id="KW-0472">Membrane</keyword>
<evidence type="ECO:0000256" key="3">
    <source>
        <dbReference type="ARBA" id="ARBA00022448"/>
    </source>
</evidence>
<keyword evidence="7 11" id="KW-0249">Electron transport</keyword>
<gene>
    <name evidence="13" type="ORF">CHYS00102_LOCUS22171</name>
</gene>
<proteinExistence type="inferred from homology"/>
<name>A0A7S1FYH9_9STRA</name>
<dbReference type="PANTHER" id="PTHR12966">
    <property type="entry name" value="NADH DEHYDROGENASE UBIQUINONE 1 ALPHA SUBCOMPLEX SUBUNIT 13"/>
    <property type="match status" value="1"/>
</dbReference>
<reference evidence="13" key="1">
    <citation type="submission" date="2021-01" db="EMBL/GenBank/DDBJ databases">
        <authorList>
            <person name="Corre E."/>
            <person name="Pelletier E."/>
            <person name="Niang G."/>
            <person name="Scheremetjew M."/>
            <person name="Finn R."/>
            <person name="Kale V."/>
            <person name="Holt S."/>
            <person name="Cochrane G."/>
            <person name="Meng A."/>
            <person name="Brown T."/>
            <person name="Cohen L."/>
        </authorList>
    </citation>
    <scope>NUCLEOTIDE SEQUENCE</scope>
    <source>
        <strain evidence="13">308</strain>
    </source>
</reference>
<keyword evidence="4 11" id="KW-0679">Respiratory chain</keyword>
<evidence type="ECO:0000256" key="10">
    <source>
        <dbReference type="ARBA" id="ARBA00023136"/>
    </source>
</evidence>
<protein>
    <recommendedName>
        <fullName evidence="11">NADH dehydrogenase [ubiquinone] 1 alpha subcomplex subunit 13</fullName>
    </recommendedName>
</protein>
<organism evidence="13">
    <name type="scientific">Corethron hystrix</name>
    <dbReference type="NCBI Taxonomy" id="216773"/>
    <lineage>
        <taxon>Eukaryota</taxon>
        <taxon>Sar</taxon>
        <taxon>Stramenopiles</taxon>
        <taxon>Ochrophyta</taxon>
        <taxon>Bacillariophyta</taxon>
        <taxon>Coscinodiscophyceae</taxon>
        <taxon>Corethrophycidae</taxon>
        <taxon>Corethrales</taxon>
        <taxon>Corethraceae</taxon>
        <taxon>Corethron</taxon>
    </lineage>
</organism>
<evidence type="ECO:0000313" key="13">
    <source>
        <dbReference type="EMBL" id="CAD8894957.1"/>
    </source>
</evidence>
<evidence type="ECO:0000256" key="2">
    <source>
        <dbReference type="ARBA" id="ARBA00007312"/>
    </source>
</evidence>
<keyword evidence="3 11" id="KW-0813">Transport</keyword>
<keyword evidence="5 11" id="KW-0812">Transmembrane</keyword>
<accession>A0A7S1FYH9</accession>
<dbReference type="EMBL" id="HBFR01030495">
    <property type="protein sequence ID" value="CAD8894957.1"/>
    <property type="molecule type" value="Transcribed_RNA"/>
</dbReference>
<keyword evidence="9 11" id="KW-0496">Mitochondrion</keyword>
<keyword evidence="8 11" id="KW-1133">Transmembrane helix</keyword>
<evidence type="ECO:0000256" key="6">
    <source>
        <dbReference type="ARBA" id="ARBA00022792"/>
    </source>
</evidence>
<dbReference type="PANTHER" id="PTHR12966:SF0">
    <property type="entry name" value="NADH DEHYDROGENASE [UBIQUINONE] 1 ALPHA SUBCOMPLEX SUBUNIT 13"/>
    <property type="match status" value="1"/>
</dbReference>
<evidence type="ECO:0000256" key="7">
    <source>
        <dbReference type="ARBA" id="ARBA00022982"/>
    </source>
</evidence>
<evidence type="ECO:0000256" key="8">
    <source>
        <dbReference type="ARBA" id="ARBA00022989"/>
    </source>
</evidence>
<evidence type="ECO:0000256" key="5">
    <source>
        <dbReference type="ARBA" id="ARBA00022692"/>
    </source>
</evidence>
<keyword evidence="6 11" id="KW-0999">Mitochondrion inner membrane</keyword>
<comment type="function">
    <text evidence="11">Complex I functions in the transfer of electrons from NADH to the respiratory chain. Accessory subunit of the mitochondrial membrane respiratory chain NADH dehydrogenase (Complex I), that is believed not to be involved in catalysis.</text>
</comment>
<dbReference type="GO" id="GO:0005743">
    <property type="term" value="C:mitochondrial inner membrane"/>
    <property type="evidence" value="ECO:0007669"/>
    <property type="project" value="UniProtKB-SubCell"/>
</dbReference>
<comment type="similarity">
    <text evidence="2 11">Belongs to the complex I NDUFA13 subunit family.</text>
</comment>
<evidence type="ECO:0000256" key="12">
    <source>
        <dbReference type="SAM" id="MobiDB-lite"/>
    </source>
</evidence>
<feature type="region of interest" description="Disordered" evidence="12">
    <location>
        <begin position="1"/>
        <end position="20"/>
    </location>
</feature>
<sequence>MSNVPPNIGPFVQDMPPKGGYPKIRTARHLPNRGPPGWALWSGTALLISYGFYQVGQGNQRRTREKMAILRQREEMVAELQAETDQEYAKREAKLLQVEAEIMKDVKGWKVGESPYFSGVWMPRAVYDFSTFYNKGKPPPS</sequence>
<evidence type="ECO:0000256" key="11">
    <source>
        <dbReference type="RuleBase" id="RU368034"/>
    </source>
</evidence>
<dbReference type="AlphaFoldDB" id="A0A7S1FYH9"/>
<dbReference type="Pfam" id="PF06212">
    <property type="entry name" value="GRIM-19"/>
    <property type="match status" value="1"/>
</dbReference>
<comment type="subcellular location">
    <subcellularLocation>
        <location evidence="1 11">Mitochondrion inner membrane</location>
        <topology evidence="1 11">Single-pass membrane protein</topology>
        <orientation evidence="1 11">Matrix side</orientation>
    </subcellularLocation>
</comment>